<dbReference type="OrthoDB" id="9794684at2"/>
<feature type="transmembrane region" description="Helical" evidence="7">
    <location>
        <begin position="88"/>
        <end position="112"/>
    </location>
</feature>
<evidence type="ECO:0000256" key="3">
    <source>
        <dbReference type="ARBA" id="ARBA00022475"/>
    </source>
</evidence>
<evidence type="ECO:0000313" key="9">
    <source>
        <dbReference type="EMBL" id="GGI08412.1"/>
    </source>
</evidence>
<dbReference type="PROSITE" id="PS50928">
    <property type="entry name" value="ABC_TM1"/>
    <property type="match status" value="1"/>
</dbReference>
<dbReference type="AlphaFoldDB" id="A0A8J3ESY5"/>
<comment type="caution">
    <text evidence="9">The sequence shown here is derived from an EMBL/GenBank/DDBJ whole genome shotgun (WGS) entry which is preliminary data.</text>
</comment>
<dbReference type="InterPro" id="IPR035906">
    <property type="entry name" value="MetI-like_sf"/>
</dbReference>
<keyword evidence="5 7" id="KW-1133">Transmembrane helix</keyword>
<sequence>MTATSSATPATRQPVNLRRSRARRRAGRFGTYLVAVLIGLFSVFPLFWMLLTSVKPRTEIVTRDPVFWPSSFAWDRYGDVLARGFTTYLANSLFIAVTVTLIGVLVAALAGYALARFDLPLKRYLLLVVLATQMFPVVVLLIPFFAVMRRLDLLDSYTGLIVTYMSFSIPLAIWILRGFFRGIPDELEDAALVDGCTRFGAMWRIVLPLAGPGIAACAIYVFIAAWNEFLFALTFTSSDAMRTLPVALQAFIGRDATDHGAIMAASTLFTLPVVVFFLFVHRRLTEGMANGAIKG</sequence>
<feature type="domain" description="ABC transmembrane type-1" evidence="8">
    <location>
        <begin position="89"/>
        <end position="280"/>
    </location>
</feature>
<feature type="transmembrane region" description="Helical" evidence="7">
    <location>
        <begin position="261"/>
        <end position="280"/>
    </location>
</feature>
<accession>A0A8J3ESY5</accession>
<comment type="subcellular location">
    <subcellularLocation>
        <location evidence="1 7">Cell membrane</location>
        <topology evidence="1 7">Multi-pass membrane protein</topology>
    </subcellularLocation>
</comment>
<dbReference type="Gene3D" id="1.10.3720.10">
    <property type="entry name" value="MetI-like"/>
    <property type="match status" value="1"/>
</dbReference>
<dbReference type="SUPFAM" id="SSF161098">
    <property type="entry name" value="MetI-like"/>
    <property type="match status" value="1"/>
</dbReference>
<keyword evidence="6 7" id="KW-0472">Membrane</keyword>
<keyword evidence="2 7" id="KW-0813">Transport</keyword>
<keyword evidence="4 7" id="KW-0812">Transmembrane</keyword>
<dbReference type="InterPro" id="IPR050901">
    <property type="entry name" value="BP-dep_ABC_trans_perm"/>
</dbReference>
<feature type="transmembrane region" description="Helical" evidence="7">
    <location>
        <begin position="124"/>
        <end position="145"/>
    </location>
</feature>
<feature type="transmembrane region" description="Helical" evidence="7">
    <location>
        <begin position="29"/>
        <end position="51"/>
    </location>
</feature>
<evidence type="ECO:0000256" key="7">
    <source>
        <dbReference type="RuleBase" id="RU363032"/>
    </source>
</evidence>
<evidence type="ECO:0000313" key="10">
    <source>
        <dbReference type="Proteomes" id="UP000650511"/>
    </source>
</evidence>
<evidence type="ECO:0000256" key="1">
    <source>
        <dbReference type="ARBA" id="ARBA00004651"/>
    </source>
</evidence>
<dbReference type="Proteomes" id="UP000650511">
    <property type="component" value="Unassembled WGS sequence"/>
</dbReference>
<gene>
    <name evidence="9" type="ORF">GCM10011354_28960</name>
</gene>
<dbReference type="PANTHER" id="PTHR32243:SF18">
    <property type="entry name" value="INNER MEMBRANE ABC TRANSPORTER PERMEASE PROTEIN YCJP"/>
    <property type="match status" value="1"/>
</dbReference>
<evidence type="ECO:0000256" key="4">
    <source>
        <dbReference type="ARBA" id="ARBA00022692"/>
    </source>
</evidence>
<keyword evidence="3" id="KW-1003">Cell membrane</keyword>
<dbReference type="PANTHER" id="PTHR32243">
    <property type="entry name" value="MALTOSE TRANSPORT SYSTEM PERMEASE-RELATED"/>
    <property type="match status" value="1"/>
</dbReference>
<evidence type="ECO:0000256" key="2">
    <source>
        <dbReference type="ARBA" id="ARBA00022448"/>
    </source>
</evidence>
<name>A0A8J3ESY5_9ACTN</name>
<keyword evidence="10" id="KW-1185">Reference proteome</keyword>
<dbReference type="CDD" id="cd06261">
    <property type="entry name" value="TM_PBP2"/>
    <property type="match status" value="1"/>
</dbReference>
<feature type="transmembrane region" description="Helical" evidence="7">
    <location>
        <begin position="157"/>
        <end position="180"/>
    </location>
</feature>
<feature type="transmembrane region" description="Helical" evidence="7">
    <location>
        <begin position="201"/>
        <end position="226"/>
    </location>
</feature>
<evidence type="ECO:0000256" key="6">
    <source>
        <dbReference type="ARBA" id="ARBA00023136"/>
    </source>
</evidence>
<evidence type="ECO:0000259" key="8">
    <source>
        <dbReference type="PROSITE" id="PS50928"/>
    </source>
</evidence>
<reference evidence="9" key="2">
    <citation type="submission" date="2020-09" db="EMBL/GenBank/DDBJ databases">
        <authorList>
            <person name="Sun Q."/>
            <person name="Zhou Y."/>
        </authorList>
    </citation>
    <scope>NUCLEOTIDE SEQUENCE</scope>
    <source>
        <strain evidence="9">CGMCC 1.14988</strain>
    </source>
</reference>
<reference evidence="9" key="1">
    <citation type="journal article" date="2014" name="Int. J. Syst. Evol. Microbiol.">
        <title>Complete genome sequence of Corynebacterium casei LMG S-19264T (=DSM 44701T), isolated from a smear-ripened cheese.</title>
        <authorList>
            <consortium name="US DOE Joint Genome Institute (JGI-PGF)"/>
            <person name="Walter F."/>
            <person name="Albersmeier A."/>
            <person name="Kalinowski J."/>
            <person name="Ruckert C."/>
        </authorList>
    </citation>
    <scope>NUCLEOTIDE SEQUENCE</scope>
    <source>
        <strain evidence="9">CGMCC 1.14988</strain>
    </source>
</reference>
<dbReference type="Pfam" id="PF00528">
    <property type="entry name" value="BPD_transp_1"/>
    <property type="match status" value="1"/>
</dbReference>
<dbReference type="GO" id="GO:0055085">
    <property type="term" value="P:transmembrane transport"/>
    <property type="evidence" value="ECO:0007669"/>
    <property type="project" value="InterPro"/>
</dbReference>
<evidence type="ECO:0000256" key="5">
    <source>
        <dbReference type="ARBA" id="ARBA00022989"/>
    </source>
</evidence>
<comment type="similarity">
    <text evidence="7">Belongs to the binding-protein-dependent transport system permease family.</text>
</comment>
<proteinExistence type="inferred from homology"/>
<dbReference type="RefSeq" id="WP_130650144.1">
    <property type="nucleotide sequence ID" value="NZ_BMHA01000011.1"/>
</dbReference>
<organism evidence="9 10">
    <name type="scientific">Egicoccus halophilus</name>
    <dbReference type="NCBI Taxonomy" id="1670830"/>
    <lineage>
        <taxon>Bacteria</taxon>
        <taxon>Bacillati</taxon>
        <taxon>Actinomycetota</taxon>
        <taxon>Nitriliruptoria</taxon>
        <taxon>Egicoccales</taxon>
        <taxon>Egicoccaceae</taxon>
        <taxon>Egicoccus</taxon>
    </lineage>
</organism>
<protein>
    <submittedName>
        <fullName evidence="9">ABC transporter permease</fullName>
    </submittedName>
</protein>
<dbReference type="GO" id="GO:0005886">
    <property type="term" value="C:plasma membrane"/>
    <property type="evidence" value="ECO:0007669"/>
    <property type="project" value="UniProtKB-SubCell"/>
</dbReference>
<dbReference type="EMBL" id="BMHA01000011">
    <property type="protein sequence ID" value="GGI08412.1"/>
    <property type="molecule type" value="Genomic_DNA"/>
</dbReference>
<dbReference type="InterPro" id="IPR000515">
    <property type="entry name" value="MetI-like"/>
</dbReference>